<keyword evidence="1" id="KW-1208">Phospholipid metabolism</keyword>
<dbReference type="GO" id="GO:0046872">
    <property type="term" value="F:metal ion binding"/>
    <property type="evidence" value="ECO:0007669"/>
    <property type="project" value="UniProtKB-KW"/>
</dbReference>
<dbReference type="GO" id="GO:0009395">
    <property type="term" value="P:phospholipid catabolic process"/>
    <property type="evidence" value="ECO:0007669"/>
    <property type="project" value="UniProtKB-KW"/>
</dbReference>
<dbReference type="GO" id="GO:0008962">
    <property type="term" value="F:phosphatidylglycerophosphatase activity"/>
    <property type="evidence" value="ECO:0007669"/>
    <property type="project" value="UniProtKB-EC"/>
</dbReference>
<keyword evidence="1" id="KW-1003">Cell membrane</keyword>
<dbReference type="PANTHER" id="PTHR36305:SF1">
    <property type="entry name" value="PHOSPHATIDYLGLYCEROPHOSPHATASE A"/>
    <property type="match status" value="1"/>
</dbReference>
<feature type="transmembrane region" description="Helical" evidence="2">
    <location>
        <begin position="12"/>
        <end position="44"/>
    </location>
</feature>
<proteinExistence type="predicted"/>
<comment type="catalytic activity">
    <reaction evidence="1">
        <text>a 1,2-diacyl-sn-glycero-3-phospho-(1'-sn-glycero-3'-phosphate) + H2O = a 1,2-diacyl-sn-glycero-3-phospho-(1'-sn-glycerol) + phosphate</text>
        <dbReference type="Rhea" id="RHEA:33751"/>
        <dbReference type="ChEBI" id="CHEBI:15377"/>
        <dbReference type="ChEBI" id="CHEBI:43474"/>
        <dbReference type="ChEBI" id="CHEBI:60110"/>
        <dbReference type="ChEBI" id="CHEBI:64716"/>
        <dbReference type="EC" id="3.1.3.27"/>
    </reaction>
</comment>
<protein>
    <recommendedName>
        <fullName evidence="1">Phosphatidylglycerophosphatase A</fullName>
        <ecNumber evidence="1">3.1.3.27</ecNumber>
    </recommendedName>
    <alternativeName>
        <fullName evidence="1">Phosphatidylglycerolphosphate phosphatase A</fullName>
    </alternativeName>
</protein>
<organism evidence="4">
    <name type="scientific">Candidatus Aschnera chinzeii</name>
    <dbReference type="NCBI Taxonomy" id="1485666"/>
    <lineage>
        <taxon>Bacteria</taxon>
        <taxon>Pseudomonadati</taxon>
        <taxon>Pseudomonadota</taxon>
        <taxon>Gammaproteobacteria</taxon>
        <taxon>Enterobacterales</taxon>
        <taxon>Enterobacteriaceae</taxon>
        <taxon>Candidatus Aschnera</taxon>
    </lineage>
</organism>
<feature type="transmembrane region" description="Helical" evidence="2">
    <location>
        <begin position="133"/>
        <end position="155"/>
    </location>
</feature>
<evidence type="ECO:0000313" key="4">
    <source>
        <dbReference type="EMBL" id="BET44604.1"/>
    </source>
</evidence>
<keyword evidence="1" id="KW-0378">Hydrolase</keyword>
<comment type="pathway">
    <text evidence="1">Phospholipid metabolism; phosphatidylglycerol biosynthesis; phosphatidylglycerol from CDP-diacylglycerol: step 2/2.</text>
</comment>
<reference evidence="4" key="2">
    <citation type="submission" date="2023-10" db="EMBL/GenBank/DDBJ databases">
        <authorList>
            <person name="Koga R."/>
            <person name="Fukatsu T."/>
        </authorList>
    </citation>
    <scope>NUCLEOTIDE SEQUENCE</scope>
    <source>
        <strain evidence="4">Kw-01</strain>
    </source>
</reference>
<dbReference type="EMBL" id="AP028961">
    <property type="protein sequence ID" value="BET44604.1"/>
    <property type="molecule type" value="Genomic_DNA"/>
</dbReference>
<accession>A0AAT9G4H1</accession>
<dbReference type="GO" id="GO:0005886">
    <property type="term" value="C:plasma membrane"/>
    <property type="evidence" value="ECO:0007669"/>
    <property type="project" value="UniProtKB-SubCell"/>
</dbReference>
<comment type="cofactor">
    <cofactor evidence="1">
        <name>Mg(2+)</name>
        <dbReference type="ChEBI" id="CHEBI:18420"/>
    </cofactor>
</comment>
<keyword evidence="1 2" id="KW-0472">Membrane</keyword>
<dbReference type="InterPro" id="IPR026037">
    <property type="entry name" value="PgpA"/>
</dbReference>
<keyword evidence="1 2" id="KW-0812">Transmembrane</keyword>
<feature type="domain" description="YutG/PgpA" evidence="3">
    <location>
        <begin position="15"/>
        <end position="155"/>
    </location>
</feature>
<comment type="subcellular location">
    <subcellularLocation>
        <location evidence="1">Cell inner membrane</location>
        <topology evidence="1">Multi-pass membrane protein</topology>
    </subcellularLocation>
</comment>
<dbReference type="AlphaFoldDB" id="A0AAT9G4H1"/>
<keyword evidence="1" id="KW-0442">Lipid degradation</keyword>
<dbReference type="Pfam" id="PF04608">
    <property type="entry name" value="PgpA"/>
    <property type="match status" value="1"/>
</dbReference>
<dbReference type="PANTHER" id="PTHR36305">
    <property type="entry name" value="PHOSPHATIDYLGLYCEROPHOSPHATASE A"/>
    <property type="match status" value="1"/>
</dbReference>
<keyword evidence="1" id="KW-0460">Magnesium</keyword>
<dbReference type="SUPFAM" id="SSF101307">
    <property type="entry name" value="YutG-like"/>
    <property type="match status" value="1"/>
</dbReference>
<gene>
    <name evidence="4" type="primary">pgpA</name>
    <name evidence="4" type="ORF">ACHINZ_2760</name>
</gene>
<keyword evidence="1" id="KW-0595">Phospholipid degradation</keyword>
<sequence>MKFYKYSFNTLNYYIFATVFGSGLFPICPGTITTIIAIILWLIIYFSCSIWVIWLGLLFLVFFGIVICECSVKYIKIYDHKSIVLDEFIGMWLIMTIISKVEVKLLITEFILFRYFDIIKPWPINICDNKLKGGFGIVFDDLIAAIFTIVFMKILL</sequence>
<comment type="function">
    <text evidence="1">Lipid phosphatase which dephosphorylates phosphatidylglycerophosphate (PGP) to phosphatidylglycerol (PG).</text>
</comment>
<keyword evidence="1" id="KW-0479">Metal-binding</keyword>
<dbReference type="EC" id="3.1.3.27" evidence="1"/>
<name>A0AAT9G4H1_9ENTR</name>
<reference evidence="4" key="1">
    <citation type="journal article" date="2023" name="Front. Microbiol.">
        <title>Genome analysis of Candidatus Aschnera chinzeii, the bacterial endosymbiont of the blood-sucking bat fly Penicillidia jenynsii (Insecta: Diptera: Nycteribiidae).</title>
        <authorList>
            <person name="Koga R."/>
            <person name="Moriyama M."/>
            <person name="Nozaki T."/>
            <person name="Fukatsu T."/>
        </authorList>
    </citation>
    <scope>NUCLEOTIDE SEQUENCE</scope>
    <source>
        <strain evidence="4">Kw-01</strain>
    </source>
</reference>
<evidence type="ECO:0000259" key="3">
    <source>
        <dbReference type="Pfam" id="PF04608"/>
    </source>
</evidence>
<feature type="transmembrane region" description="Helical" evidence="2">
    <location>
        <begin position="50"/>
        <end position="68"/>
    </location>
</feature>
<keyword evidence="2" id="KW-1133">Transmembrane helix</keyword>
<dbReference type="CDD" id="cd06971">
    <property type="entry name" value="PgpA"/>
    <property type="match status" value="1"/>
</dbReference>
<dbReference type="InterPro" id="IPR036681">
    <property type="entry name" value="PgpA-like_sf"/>
</dbReference>
<keyword evidence="1" id="KW-0997">Cell inner membrane</keyword>
<dbReference type="PIRSF" id="PIRSF006162">
    <property type="entry name" value="PgpA"/>
    <property type="match status" value="1"/>
</dbReference>
<evidence type="ECO:0000256" key="2">
    <source>
        <dbReference type="SAM" id="Phobius"/>
    </source>
</evidence>
<keyword evidence="1" id="KW-0443">Lipid metabolism</keyword>
<dbReference type="InterPro" id="IPR007686">
    <property type="entry name" value="YutG/PgpA"/>
</dbReference>
<evidence type="ECO:0000256" key="1">
    <source>
        <dbReference type="PIRNR" id="PIRNR006162"/>
    </source>
</evidence>